<evidence type="ECO:0000256" key="2">
    <source>
        <dbReference type="ARBA" id="ARBA00006375"/>
    </source>
</evidence>
<keyword evidence="6" id="KW-0496">Mitochondrion</keyword>
<dbReference type="GO" id="GO:0048250">
    <property type="term" value="P:iron import into the mitochondrion"/>
    <property type="evidence" value="ECO:0007669"/>
    <property type="project" value="TreeGrafter"/>
</dbReference>
<keyword evidence="3" id="KW-0813">Transport</keyword>
<evidence type="ECO:0000256" key="1">
    <source>
        <dbReference type="ARBA" id="ARBA00004225"/>
    </source>
</evidence>
<keyword evidence="4 8" id="KW-0812">Transmembrane</keyword>
<protein>
    <submittedName>
        <fullName evidence="9">Uncharacterized protein</fullName>
    </submittedName>
</protein>
<dbReference type="EMBL" id="JRKL02002179">
    <property type="protein sequence ID" value="KAF3960101.1"/>
    <property type="molecule type" value="Genomic_DNA"/>
</dbReference>
<evidence type="ECO:0000313" key="10">
    <source>
        <dbReference type="Proteomes" id="UP000737018"/>
    </source>
</evidence>
<evidence type="ECO:0000256" key="5">
    <source>
        <dbReference type="ARBA" id="ARBA00022989"/>
    </source>
</evidence>
<evidence type="ECO:0000256" key="8">
    <source>
        <dbReference type="SAM" id="Phobius"/>
    </source>
</evidence>
<sequence>MLVIANLGFNDSIRPFYILVLLNLNWLVVYVLHMTDQYAYLMVESKGVWLALQLILKSKGLVRVYRGIGAGPAHAMYFLVYEIYKKVFSSGNLNNLTIVTVSAVSAMVTSDVVFTLINMVKRRIVADLTLNLWDLQWEFIYLLHEEPNRHEGGTSPGALRGS</sequence>
<gene>
    <name evidence="9" type="ORF">CMV_015157</name>
</gene>
<feature type="transmembrane region" description="Helical" evidence="8">
    <location>
        <begin position="63"/>
        <end position="84"/>
    </location>
</feature>
<evidence type="ECO:0000256" key="7">
    <source>
        <dbReference type="ARBA" id="ARBA00023136"/>
    </source>
</evidence>
<evidence type="ECO:0000313" key="9">
    <source>
        <dbReference type="EMBL" id="KAF3960101.1"/>
    </source>
</evidence>
<dbReference type="PANTHER" id="PTHR45758">
    <property type="entry name" value="MITOFERRIN-1-RELATED"/>
    <property type="match status" value="1"/>
</dbReference>
<dbReference type="SUPFAM" id="SSF103506">
    <property type="entry name" value="Mitochondrial carrier"/>
    <property type="match status" value="1"/>
</dbReference>
<dbReference type="GO" id="GO:0031966">
    <property type="term" value="C:mitochondrial membrane"/>
    <property type="evidence" value="ECO:0007669"/>
    <property type="project" value="UniProtKB-SubCell"/>
</dbReference>
<comment type="subcellular location">
    <subcellularLocation>
        <location evidence="1">Mitochondrion membrane</location>
        <topology evidence="1">Multi-pass membrane protein</topology>
    </subcellularLocation>
</comment>
<comment type="caution">
    <text evidence="9">The sequence shown here is derived from an EMBL/GenBank/DDBJ whole genome shotgun (WGS) entry which is preliminary data.</text>
</comment>
<name>A0A8J4VTP3_9ROSI</name>
<dbReference type="GO" id="GO:0015093">
    <property type="term" value="F:ferrous iron transmembrane transporter activity"/>
    <property type="evidence" value="ECO:0007669"/>
    <property type="project" value="TreeGrafter"/>
</dbReference>
<keyword evidence="10" id="KW-1185">Reference proteome</keyword>
<keyword evidence="5 8" id="KW-1133">Transmembrane helix</keyword>
<dbReference type="InterPro" id="IPR023395">
    <property type="entry name" value="MCP_dom_sf"/>
</dbReference>
<organism evidence="9 10">
    <name type="scientific">Castanea mollissima</name>
    <name type="common">Chinese chestnut</name>
    <dbReference type="NCBI Taxonomy" id="60419"/>
    <lineage>
        <taxon>Eukaryota</taxon>
        <taxon>Viridiplantae</taxon>
        <taxon>Streptophyta</taxon>
        <taxon>Embryophyta</taxon>
        <taxon>Tracheophyta</taxon>
        <taxon>Spermatophyta</taxon>
        <taxon>Magnoliopsida</taxon>
        <taxon>eudicotyledons</taxon>
        <taxon>Gunneridae</taxon>
        <taxon>Pentapetalae</taxon>
        <taxon>rosids</taxon>
        <taxon>fabids</taxon>
        <taxon>Fagales</taxon>
        <taxon>Fagaceae</taxon>
        <taxon>Castanea</taxon>
    </lineage>
</organism>
<dbReference type="Gene3D" id="1.50.40.10">
    <property type="entry name" value="Mitochondrial carrier domain"/>
    <property type="match status" value="1"/>
</dbReference>
<feature type="transmembrane region" description="Helical" evidence="8">
    <location>
        <begin position="96"/>
        <end position="117"/>
    </location>
</feature>
<keyword evidence="7 8" id="KW-0472">Membrane</keyword>
<evidence type="ECO:0000256" key="6">
    <source>
        <dbReference type="ARBA" id="ARBA00023128"/>
    </source>
</evidence>
<comment type="similarity">
    <text evidence="2">Belongs to the mitochondrial carrier (TC 2.A.29) family.</text>
</comment>
<dbReference type="PANTHER" id="PTHR45758:SF11">
    <property type="entry name" value="MITOCHONDRIAL SUBSTRATE CARRIER FAMILY PROTEIN"/>
    <property type="match status" value="1"/>
</dbReference>
<evidence type="ECO:0000256" key="4">
    <source>
        <dbReference type="ARBA" id="ARBA00022692"/>
    </source>
</evidence>
<accession>A0A8J4VTP3</accession>
<feature type="transmembrane region" description="Helical" evidence="8">
    <location>
        <begin position="12"/>
        <end position="32"/>
    </location>
</feature>
<dbReference type="Proteomes" id="UP000737018">
    <property type="component" value="Unassembled WGS sequence"/>
</dbReference>
<reference evidence="9" key="1">
    <citation type="submission" date="2020-03" db="EMBL/GenBank/DDBJ databases">
        <title>Castanea mollissima Vanexum genome sequencing.</title>
        <authorList>
            <person name="Staton M."/>
        </authorList>
    </citation>
    <scope>NUCLEOTIDE SEQUENCE</scope>
    <source>
        <tissue evidence="9">Leaf</tissue>
    </source>
</reference>
<proteinExistence type="inferred from homology"/>
<evidence type="ECO:0000256" key="3">
    <source>
        <dbReference type="ARBA" id="ARBA00022448"/>
    </source>
</evidence>
<dbReference type="AlphaFoldDB" id="A0A8J4VTP3"/>